<protein>
    <submittedName>
        <fullName evidence="1">3020_t:CDS:1</fullName>
    </submittedName>
</protein>
<dbReference type="AlphaFoldDB" id="A0A9N9ILE1"/>
<sequence length="70" mass="8088">SLAINYDIGDKVLMYCASKQNSRSAKFEDKWTGPLYVHDQLPNNVYKLRTLDGKVLATPINTKILRPYWD</sequence>
<reference evidence="1" key="1">
    <citation type="submission" date="2021-06" db="EMBL/GenBank/DDBJ databases">
        <authorList>
            <person name="Kallberg Y."/>
            <person name="Tangrot J."/>
            <person name="Rosling A."/>
        </authorList>
    </citation>
    <scope>NUCLEOTIDE SEQUENCE</scope>
    <source>
        <strain evidence="1">CL551</strain>
    </source>
</reference>
<evidence type="ECO:0000313" key="1">
    <source>
        <dbReference type="EMBL" id="CAG8740608.1"/>
    </source>
</evidence>
<dbReference type="OrthoDB" id="1723222at2759"/>
<dbReference type="EMBL" id="CAJVPV010030350">
    <property type="protein sequence ID" value="CAG8740608.1"/>
    <property type="molecule type" value="Genomic_DNA"/>
</dbReference>
<accession>A0A9N9ILE1</accession>
<comment type="caution">
    <text evidence="1">The sequence shown here is derived from an EMBL/GenBank/DDBJ whole genome shotgun (WGS) entry which is preliminary data.</text>
</comment>
<evidence type="ECO:0000313" key="2">
    <source>
        <dbReference type="Proteomes" id="UP000789342"/>
    </source>
</evidence>
<feature type="non-terminal residue" evidence="1">
    <location>
        <position position="1"/>
    </location>
</feature>
<gene>
    <name evidence="1" type="ORF">AMORRO_LOCUS14689</name>
</gene>
<name>A0A9N9ILE1_9GLOM</name>
<dbReference type="Proteomes" id="UP000789342">
    <property type="component" value="Unassembled WGS sequence"/>
</dbReference>
<organism evidence="1 2">
    <name type="scientific">Acaulospora morrowiae</name>
    <dbReference type="NCBI Taxonomy" id="94023"/>
    <lineage>
        <taxon>Eukaryota</taxon>
        <taxon>Fungi</taxon>
        <taxon>Fungi incertae sedis</taxon>
        <taxon>Mucoromycota</taxon>
        <taxon>Glomeromycotina</taxon>
        <taxon>Glomeromycetes</taxon>
        <taxon>Diversisporales</taxon>
        <taxon>Acaulosporaceae</taxon>
        <taxon>Acaulospora</taxon>
    </lineage>
</organism>
<keyword evidence="2" id="KW-1185">Reference proteome</keyword>
<proteinExistence type="predicted"/>